<dbReference type="Gene3D" id="4.10.240.10">
    <property type="entry name" value="Zn(2)-C6 fungal-type DNA-binding domain"/>
    <property type="match status" value="1"/>
</dbReference>
<dbReference type="SMART" id="SM00066">
    <property type="entry name" value="GAL4"/>
    <property type="match status" value="1"/>
</dbReference>
<evidence type="ECO:0000256" key="6">
    <source>
        <dbReference type="ARBA" id="ARBA00023242"/>
    </source>
</evidence>
<dbReference type="CDD" id="cd00067">
    <property type="entry name" value="GAL4"/>
    <property type="match status" value="1"/>
</dbReference>
<dbReference type="AlphaFoldDB" id="A0A2J6PQ69"/>
<evidence type="ECO:0000256" key="2">
    <source>
        <dbReference type="ARBA" id="ARBA00022723"/>
    </source>
</evidence>
<dbReference type="STRING" id="1745343.A0A2J6PQ69"/>
<dbReference type="OrthoDB" id="5226580at2759"/>
<keyword evidence="5" id="KW-0804">Transcription</keyword>
<dbReference type="PROSITE" id="PS50048">
    <property type="entry name" value="ZN2_CY6_FUNGAL_2"/>
    <property type="match status" value="1"/>
</dbReference>
<accession>A0A2J6PQ69</accession>
<evidence type="ECO:0000256" key="3">
    <source>
        <dbReference type="ARBA" id="ARBA00023015"/>
    </source>
</evidence>
<evidence type="ECO:0000256" key="5">
    <source>
        <dbReference type="ARBA" id="ARBA00023163"/>
    </source>
</evidence>
<dbReference type="PANTHER" id="PTHR31845">
    <property type="entry name" value="FINGER DOMAIN PROTEIN, PUTATIVE-RELATED"/>
    <property type="match status" value="1"/>
</dbReference>
<keyword evidence="4" id="KW-0238">DNA-binding</keyword>
<feature type="domain" description="Zn(2)-C6 fungal-type" evidence="8">
    <location>
        <begin position="19"/>
        <end position="53"/>
    </location>
</feature>
<evidence type="ECO:0000313" key="9">
    <source>
        <dbReference type="EMBL" id="PMD16180.1"/>
    </source>
</evidence>
<evidence type="ECO:0000256" key="1">
    <source>
        <dbReference type="ARBA" id="ARBA00004123"/>
    </source>
</evidence>
<evidence type="ECO:0000256" key="4">
    <source>
        <dbReference type="ARBA" id="ARBA00023125"/>
    </source>
</evidence>
<dbReference type="GO" id="GO:0000981">
    <property type="term" value="F:DNA-binding transcription factor activity, RNA polymerase II-specific"/>
    <property type="evidence" value="ECO:0007669"/>
    <property type="project" value="InterPro"/>
</dbReference>
<reference evidence="9 10" key="1">
    <citation type="submission" date="2016-05" db="EMBL/GenBank/DDBJ databases">
        <title>A degradative enzymes factory behind the ericoid mycorrhizal symbiosis.</title>
        <authorList>
            <consortium name="DOE Joint Genome Institute"/>
            <person name="Martino E."/>
            <person name="Morin E."/>
            <person name="Grelet G."/>
            <person name="Kuo A."/>
            <person name="Kohler A."/>
            <person name="Daghino S."/>
            <person name="Barry K."/>
            <person name="Choi C."/>
            <person name="Cichocki N."/>
            <person name="Clum A."/>
            <person name="Copeland A."/>
            <person name="Hainaut M."/>
            <person name="Haridas S."/>
            <person name="Labutti K."/>
            <person name="Lindquist E."/>
            <person name="Lipzen A."/>
            <person name="Khouja H.-R."/>
            <person name="Murat C."/>
            <person name="Ohm R."/>
            <person name="Olson A."/>
            <person name="Spatafora J."/>
            <person name="Veneault-Fourrey C."/>
            <person name="Henrissat B."/>
            <person name="Grigoriev I."/>
            <person name="Martin F."/>
            <person name="Perotto S."/>
        </authorList>
    </citation>
    <scope>NUCLEOTIDE SEQUENCE [LARGE SCALE GENOMIC DNA]</scope>
    <source>
        <strain evidence="9 10">UAMH 7357</strain>
    </source>
</reference>
<sequence length="747" mass="83759">MNSSGPRGISAPEQQFNRACDACRMHKVRCLPNNTATSKTCQRCARTDRQCVYTAPQKRKQRKRTDARVAELEREVQAMRTLFEKEPGPNPSLPSTSGEGLDDIHMPRPSVADSAESTPSSGSERKVGKTMVVETRSDSASTPLDLAWSGAPYQEPMGTPAPYSPDSDVIDRGVISLEQATELWNTYNTSLVRYFPTVSFPPEVSIGDLRTTKPTLFLAAIAAASGKEGARLYSILNTEVLSAYAHRTVIQGEKSLELVQALTITSIWYYPPGKYSQLKFYEYIHMAATMALDIGLGTNPKTFRNRRGTDSEGNSPASAILDDVELEKRKTFLTCYIITTSVSMSTRRPNMLRCNKWINDCLESVANNPRASTLDGYLVQWVRIFKILEEIGLSLSFDDPSNMADLSEPIVQLKVTGFEKALEAWKKTTDFDVNETIMLQYHHTQMYLHEIAMHDEHPPEDFMPPFGLEKILSVLSIQPGSRTTSSYIDSTAVSISSAQAFLDILINMPVETLRMIPIVNYVRMAYSFITLIKLYISAKTPSSRIGSVLDPKALKVGYYLNAVMETLVEAIGPNECRAPYTFLGMILRFQAWYNSQEHTEVFVPPIASRDVDACYLPPVPEIYWYKRLERRQATLDRPAMGRTSSDGTIIPSEMLQDPFEMMDLNKARGIGSNRQVEQTRHLATENDAPGDQNIDDLMLYDGMNGYEPAFAQWMPEMDEPGNQTEGYGWEFSQGMGRTPPSYMSDKH</sequence>
<dbReference type="Pfam" id="PF04082">
    <property type="entry name" value="Fungal_trans"/>
    <property type="match status" value="1"/>
</dbReference>
<dbReference type="PANTHER" id="PTHR31845:SF39">
    <property type="entry name" value="TRANSCRIPTION FACTOR PBCR-RELATED"/>
    <property type="match status" value="1"/>
</dbReference>
<keyword evidence="6" id="KW-0539">Nucleus</keyword>
<evidence type="ECO:0000259" key="8">
    <source>
        <dbReference type="PROSITE" id="PS50048"/>
    </source>
</evidence>
<dbReference type="SUPFAM" id="SSF57701">
    <property type="entry name" value="Zn2/Cys6 DNA-binding domain"/>
    <property type="match status" value="1"/>
</dbReference>
<feature type="region of interest" description="Disordered" evidence="7">
    <location>
        <begin position="80"/>
        <end position="138"/>
    </location>
</feature>
<dbReference type="CDD" id="cd12148">
    <property type="entry name" value="fungal_TF_MHR"/>
    <property type="match status" value="1"/>
</dbReference>
<organism evidence="9 10">
    <name type="scientific">Hyaloscypha hepaticicola</name>
    <dbReference type="NCBI Taxonomy" id="2082293"/>
    <lineage>
        <taxon>Eukaryota</taxon>
        <taxon>Fungi</taxon>
        <taxon>Dikarya</taxon>
        <taxon>Ascomycota</taxon>
        <taxon>Pezizomycotina</taxon>
        <taxon>Leotiomycetes</taxon>
        <taxon>Helotiales</taxon>
        <taxon>Hyaloscyphaceae</taxon>
        <taxon>Hyaloscypha</taxon>
    </lineage>
</organism>
<keyword evidence="2" id="KW-0479">Metal-binding</keyword>
<dbReference type="InterPro" id="IPR051089">
    <property type="entry name" value="prtT"/>
</dbReference>
<evidence type="ECO:0000256" key="7">
    <source>
        <dbReference type="SAM" id="MobiDB-lite"/>
    </source>
</evidence>
<dbReference type="GO" id="GO:0000976">
    <property type="term" value="F:transcription cis-regulatory region binding"/>
    <property type="evidence" value="ECO:0007669"/>
    <property type="project" value="TreeGrafter"/>
</dbReference>
<name>A0A2J6PQ69_9HELO</name>
<dbReference type="Proteomes" id="UP000235672">
    <property type="component" value="Unassembled WGS sequence"/>
</dbReference>
<dbReference type="GO" id="GO:0005634">
    <property type="term" value="C:nucleus"/>
    <property type="evidence" value="ECO:0007669"/>
    <property type="project" value="UniProtKB-SubCell"/>
</dbReference>
<proteinExistence type="predicted"/>
<evidence type="ECO:0000313" key="10">
    <source>
        <dbReference type="Proteomes" id="UP000235672"/>
    </source>
</evidence>
<dbReference type="PROSITE" id="PS00463">
    <property type="entry name" value="ZN2_CY6_FUNGAL_1"/>
    <property type="match status" value="1"/>
</dbReference>
<protein>
    <recommendedName>
        <fullName evidence="8">Zn(2)-C6 fungal-type domain-containing protein</fullName>
    </recommendedName>
</protein>
<gene>
    <name evidence="9" type="ORF">NA56DRAFT_649562</name>
</gene>
<dbReference type="GO" id="GO:0006351">
    <property type="term" value="P:DNA-templated transcription"/>
    <property type="evidence" value="ECO:0007669"/>
    <property type="project" value="InterPro"/>
</dbReference>
<dbReference type="InterPro" id="IPR001138">
    <property type="entry name" value="Zn2Cys6_DnaBD"/>
</dbReference>
<keyword evidence="10" id="KW-1185">Reference proteome</keyword>
<comment type="subcellular location">
    <subcellularLocation>
        <location evidence="1">Nucleus</location>
    </subcellularLocation>
</comment>
<dbReference type="EMBL" id="KZ613507">
    <property type="protein sequence ID" value="PMD16180.1"/>
    <property type="molecule type" value="Genomic_DNA"/>
</dbReference>
<dbReference type="InterPro" id="IPR036864">
    <property type="entry name" value="Zn2-C6_fun-type_DNA-bd_sf"/>
</dbReference>
<keyword evidence="3" id="KW-0805">Transcription regulation</keyword>
<dbReference type="InterPro" id="IPR007219">
    <property type="entry name" value="XnlR_reg_dom"/>
</dbReference>
<dbReference type="GO" id="GO:0008270">
    <property type="term" value="F:zinc ion binding"/>
    <property type="evidence" value="ECO:0007669"/>
    <property type="project" value="InterPro"/>
</dbReference>